<keyword evidence="13" id="KW-0808">Transferase</keyword>
<dbReference type="PANTHER" id="PTHR20858">
    <property type="entry name" value="PHOSPHOMETHYLPYRIMIDINE KINASE"/>
    <property type="match status" value="1"/>
</dbReference>
<evidence type="ECO:0000256" key="9">
    <source>
        <dbReference type="ARBA" id="ARBA00037917"/>
    </source>
</evidence>
<comment type="catalytic activity">
    <reaction evidence="1">
        <text>4-amino-5-hydroxymethyl-2-methylpyrimidine + ATP = 4-amino-2-methyl-5-(phosphooxymethyl)pyrimidine + ADP + H(+)</text>
        <dbReference type="Rhea" id="RHEA:23096"/>
        <dbReference type="ChEBI" id="CHEBI:15378"/>
        <dbReference type="ChEBI" id="CHEBI:16892"/>
        <dbReference type="ChEBI" id="CHEBI:30616"/>
        <dbReference type="ChEBI" id="CHEBI:58354"/>
        <dbReference type="ChEBI" id="CHEBI:456216"/>
        <dbReference type="EC" id="2.7.1.49"/>
    </reaction>
</comment>
<evidence type="ECO:0000256" key="3">
    <source>
        <dbReference type="ARBA" id="ARBA00004769"/>
    </source>
</evidence>
<dbReference type="GO" id="GO:0008902">
    <property type="term" value="F:hydroxymethylpyrimidine kinase activity"/>
    <property type="evidence" value="ECO:0007669"/>
    <property type="project" value="UniProtKB-EC"/>
</dbReference>
<dbReference type="RefSeq" id="WP_195867846.1">
    <property type="nucleotide sequence ID" value="NZ_JADPKZ010000042.1"/>
</dbReference>
<evidence type="ECO:0000256" key="7">
    <source>
        <dbReference type="ARBA" id="ARBA00019161"/>
    </source>
</evidence>
<evidence type="ECO:0000256" key="10">
    <source>
        <dbReference type="ARBA" id="ARBA00042102"/>
    </source>
</evidence>
<evidence type="ECO:0000256" key="4">
    <source>
        <dbReference type="ARBA" id="ARBA00009879"/>
    </source>
</evidence>
<evidence type="ECO:0000256" key="11">
    <source>
        <dbReference type="ARBA" id="ARBA00043176"/>
    </source>
</evidence>
<comment type="similarity">
    <text evidence="4">Belongs to the ThiD family.</text>
</comment>
<dbReference type="GO" id="GO:0008972">
    <property type="term" value="F:phosphomethylpyrimidine kinase activity"/>
    <property type="evidence" value="ECO:0007669"/>
    <property type="project" value="UniProtKB-EC"/>
</dbReference>
<gene>
    <name evidence="13" type="primary">thiD</name>
    <name evidence="13" type="ORF">IW967_10640</name>
</gene>
<dbReference type="PANTHER" id="PTHR20858:SF17">
    <property type="entry name" value="HYDROXYMETHYLPYRIMIDINE_PHOSPHOMETHYLPYRIMIDINE KINASE THI20-RELATED"/>
    <property type="match status" value="1"/>
</dbReference>
<comment type="caution">
    <text evidence="13">The sequence shown here is derived from an EMBL/GenBank/DDBJ whole genome shotgun (WGS) entry which is preliminary data.</text>
</comment>
<organism evidence="13 14">
    <name type="scientific">Alicyclobacillus mali</name>
    <name type="common">ex Roth et al. 2021</name>
    <dbReference type="NCBI Taxonomy" id="1123961"/>
    <lineage>
        <taxon>Bacteria</taxon>
        <taxon>Bacillati</taxon>
        <taxon>Bacillota</taxon>
        <taxon>Bacilli</taxon>
        <taxon>Bacillales</taxon>
        <taxon>Alicyclobacillaceae</taxon>
        <taxon>Alicyclobacillus</taxon>
    </lineage>
</organism>
<evidence type="ECO:0000256" key="1">
    <source>
        <dbReference type="ARBA" id="ARBA00000151"/>
    </source>
</evidence>
<protein>
    <recommendedName>
        <fullName evidence="7">Hydroxymethylpyrimidine/phosphomethylpyrimidine kinase</fullName>
        <ecNumber evidence="5">2.7.1.49</ecNumber>
        <ecNumber evidence="6">2.7.4.7</ecNumber>
    </recommendedName>
    <alternativeName>
        <fullName evidence="10">Hydroxymethylpyrimidine kinase</fullName>
    </alternativeName>
    <alternativeName>
        <fullName evidence="11">Hydroxymethylpyrimidine phosphate kinase</fullName>
    </alternativeName>
</protein>
<evidence type="ECO:0000256" key="6">
    <source>
        <dbReference type="ARBA" id="ARBA00012963"/>
    </source>
</evidence>
<keyword evidence="13" id="KW-0418">Kinase</keyword>
<proteinExistence type="inferred from homology"/>
<dbReference type="NCBIfam" id="TIGR00097">
    <property type="entry name" value="HMP-P_kinase"/>
    <property type="match status" value="1"/>
</dbReference>
<dbReference type="InterPro" id="IPR004399">
    <property type="entry name" value="HMP/HMP-P_kinase_dom"/>
</dbReference>
<dbReference type="Gene3D" id="3.40.1190.20">
    <property type="match status" value="1"/>
</dbReference>
<evidence type="ECO:0000256" key="8">
    <source>
        <dbReference type="ARBA" id="ARBA00022977"/>
    </source>
</evidence>
<dbReference type="Pfam" id="PF08543">
    <property type="entry name" value="Phos_pyr_kin"/>
    <property type="match status" value="1"/>
</dbReference>
<evidence type="ECO:0000256" key="5">
    <source>
        <dbReference type="ARBA" id="ARBA00012135"/>
    </source>
</evidence>
<dbReference type="EMBL" id="JADPKZ010000042">
    <property type="protein sequence ID" value="MBF8378314.1"/>
    <property type="molecule type" value="Genomic_DNA"/>
</dbReference>
<keyword evidence="8" id="KW-0784">Thiamine biosynthesis</keyword>
<keyword evidence="14" id="KW-1185">Reference proteome</keyword>
<comment type="pathway">
    <text evidence="9">Cofactor biosynthesis; thiamine diphosphate biosynthesis; 4-amino-2-methyl-5-diphosphomethylpyrimidine from 5-amino-1-(5-phospho-D-ribosyl)imidazole: step 2/3.</text>
</comment>
<sequence length="297" mass="30868">MFRRPDGHVARMLTIAGSDSGGGAGIQADLKTAHQFGVYGMSVLTAVTAQNTVGVQAVYPLPVDIVRAQLESVRDDLSFDAIKTGMLGDRAAIHAVADALAGVDCPIVVDPVMIAKGGEALLHPDDVAAVIERMLPLAFVATPNAPEAERLTGISIRSLADAARAAEALAGLGARYAVVKGGHLEGAGHLAIDVVFHDGTWTFFAAPRVPSHKTHGTGCTFSSAVAASLARGARPLEAIAAAKSYISRAIAAAADWDVGRGHGPTDHSQSPVWPERMEAGRMYLFDGHQFAETAPPL</sequence>
<dbReference type="EC" id="2.7.4.7" evidence="6"/>
<dbReference type="InterPro" id="IPR029056">
    <property type="entry name" value="Ribokinase-like"/>
</dbReference>
<accession>A0ABS0F4W7</accession>
<dbReference type="EC" id="2.7.1.49" evidence="5"/>
<evidence type="ECO:0000313" key="14">
    <source>
        <dbReference type="Proteomes" id="UP000642910"/>
    </source>
</evidence>
<dbReference type="SUPFAM" id="SSF53613">
    <property type="entry name" value="Ribokinase-like"/>
    <property type="match status" value="1"/>
</dbReference>
<dbReference type="Proteomes" id="UP000642910">
    <property type="component" value="Unassembled WGS sequence"/>
</dbReference>
<dbReference type="CDD" id="cd01169">
    <property type="entry name" value="HMPP_kinase"/>
    <property type="match status" value="1"/>
</dbReference>
<comment type="catalytic activity">
    <reaction evidence="2">
        <text>4-amino-2-methyl-5-(phosphooxymethyl)pyrimidine + ATP = 4-amino-2-methyl-5-(diphosphooxymethyl)pyrimidine + ADP</text>
        <dbReference type="Rhea" id="RHEA:19893"/>
        <dbReference type="ChEBI" id="CHEBI:30616"/>
        <dbReference type="ChEBI" id="CHEBI:57841"/>
        <dbReference type="ChEBI" id="CHEBI:58354"/>
        <dbReference type="ChEBI" id="CHEBI:456216"/>
        <dbReference type="EC" id="2.7.4.7"/>
    </reaction>
</comment>
<comment type="pathway">
    <text evidence="3">Cofactor biosynthesis; thiamine diphosphate biosynthesis; 4-amino-2-methyl-5-diphosphomethylpyrimidine from 5-amino-1-(5-phospho-D-ribosyl)imidazole: step 3/3.</text>
</comment>
<name>A0ABS0F4W7_9BACL</name>
<feature type="domain" description="Pyridoxamine kinase/Phosphomethylpyrimidine kinase" evidence="12">
    <location>
        <begin position="19"/>
        <end position="266"/>
    </location>
</feature>
<evidence type="ECO:0000313" key="13">
    <source>
        <dbReference type="EMBL" id="MBF8378314.1"/>
    </source>
</evidence>
<evidence type="ECO:0000259" key="12">
    <source>
        <dbReference type="Pfam" id="PF08543"/>
    </source>
</evidence>
<dbReference type="InterPro" id="IPR013749">
    <property type="entry name" value="PM/HMP-P_kinase-1"/>
</dbReference>
<reference evidence="13 14" key="1">
    <citation type="submission" date="2020-11" db="EMBL/GenBank/DDBJ databases">
        <title>Genomic insight of Alicyclobacillus mali FL 18 reveals a new arsenic-resistant strain, with potential in environmental biotechnology.</title>
        <authorList>
            <person name="Fiorentino G."/>
            <person name="Gallo G."/>
            <person name="Aulitto M."/>
        </authorList>
    </citation>
    <scope>NUCLEOTIDE SEQUENCE [LARGE SCALE GENOMIC DNA]</scope>
    <source>
        <strain evidence="13 14">FL 18</strain>
    </source>
</reference>
<evidence type="ECO:0000256" key="2">
    <source>
        <dbReference type="ARBA" id="ARBA00000565"/>
    </source>
</evidence>